<dbReference type="STRING" id="756272.Plabr_3504"/>
<evidence type="ECO:0000256" key="3">
    <source>
        <dbReference type="ARBA" id="ARBA00038088"/>
    </source>
</evidence>
<dbReference type="Gene3D" id="3.40.50.300">
    <property type="entry name" value="P-loop containing nucleotide triphosphate hydrolases"/>
    <property type="match status" value="1"/>
</dbReference>
<dbReference type="InterPro" id="IPR027417">
    <property type="entry name" value="P-loop_NTPase"/>
</dbReference>
<dbReference type="Pfam" id="PF00004">
    <property type="entry name" value="AAA"/>
    <property type="match status" value="1"/>
</dbReference>
<evidence type="ECO:0000259" key="5">
    <source>
        <dbReference type="SMART" id="SM00382"/>
    </source>
</evidence>
<reference evidence="7" key="1">
    <citation type="submission" date="2011-02" db="EMBL/GenBank/DDBJ databases">
        <title>The complete genome of Planctomyces brasiliensis DSM 5305.</title>
        <authorList>
            <person name="Lucas S."/>
            <person name="Copeland A."/>
            <person name="Lapidus A."/>
            <person name="Bruce D."/>
            <person name="Goodwin L."/>
            <person name="Pitluck S."/>
            <person name="Kyrpides N."/>
            <person name="Mavromatis K."/>
            <person name="Pagani I."/>
            <person name="Ivanova N."/>
            <person name="Ovchinnikova G."/>
            <person name="Lu M."/>
            <person name="Detter J.C."/>
            <person name="Han C."/>
            <person name="Land M."/>
            <person name="Hauser L."/>
            <person name="Markowitz V."/>
            <person name="Cheng J.-F."/>
            <person name="Hugenholtz P."/>
            <person name="Woyke T."/>
            <person name="Wu D."/>
            <person name="Tindall B."/>
            <person name="Pomrenke H.G."/>
            <person name="Brambilla E."/>
            <person name="Klenk H.-P."/>
            <person name="Eisen J.A."/>
        </authorList>
    </citation>
    <scope>NUCLEOTIDE SEQUENCE [LARGE SCALE GENOMIC DNA]</scope>
    <source>
        <strain evidence="7">ATCC 49424 / DSM 5305 / JCM 21570 / NBRC 103401 / IFAM 1448</strain>
    </source>
</reference>
<dbReference type="EMBL" id="CP002546">
    <property type="protein sequence ID" value="ADY61101.1"/>
    <property type="molecule type" value="Genomic_DNA"/>
</dbReference>
<keyword evidence="2" id="KW-0067">ATP-binding</keyword>
<evidence type="ECO:0000313" key="6">
    <source>
        <dbReference type="EMBL" id="ADY61101.1"/>
    </source>
</evidence>
<dbReference type="Proteomes" id="UP000006860">
    <property type="component" value="Chromosome"/>
</dbReference>
<dbReference type="InterPro" id="IPR052381">
    <property type="entry name" value="AAA_domain_protein"/>
</dbReference>
<sequence length="502" mass="55940">MTDQLPLLIQSGTPLISIQTSDEDRALDTVRKAAKDTVRPLYVWSMTDGLQLLPDRASDSSDAPAPKTVHPPGNGVEVLQYLAKSPAKGIYLFKDLGPHGKDAFAHRLLRDLLKVASSAKITLILVDALPIPEELTRFAVRYDIGWPGAEELTEVVKQTFQEIRETSLHEVTSNIRRKDMDQLVQTLRGLSCDEARRVVASAIYQDFRLDGGDLPRIVDFKRQILSGQGCLEAIAADFSSHEIGGLNNLKSWLVSRRSGFSAKARKFGLESPRGVLILGVPGCGKSLCAKVVAAEWGMPLLRLDPGVLYQKFVGETESQLRQALRQAESMSPAVMWIDEIEKAFASASASSADGGLSQRMFGTLLSWMQDHRHPIFIVATANDISALPPELMRKGRFDEVFFVDLPNAEARERILRIHLARRKQPVERFQLRPLAELADQFSGSELEQCVVSGMFNAFQHDRMLEDADLEKAIRETRPLAILTAEKVQRLRHWAQNRCVLAE</sequence>
<evidence type="ECO:0000256" key="2">
    <source>
        <dbReference type="ARBA" id="ARBA00022840"/>
    </source>
</evidence>
<dbReference type="KEGG" id="pbs:Plabr_3504"/>
<organism evidence="6 7">
    <name type="scientific">Rubinisphaera brasiliensis (strain ATCC 49424 / DSM 5305 / JCM 21570 / IAM 15109 / NBRC 103401 / IFAM 1448)</name>
    <name type="common">Planctomyces brasiliensis</name>
    <dbReference type="NCBI Taxonomy" id="756272"/>
    <lineage>
        <taxon>Bacteria</taxon>
        <taxon>Pseudomonadati</taxon>
        <taxon>Planctomycetota</taxon>
        <taxon>Planctomycetia</taxon>
        <taxon>Planctomycetales</taxon>
        <taxon>Planctomycetaceae</taxon>
        <taxon>Rubinisphaera</taxon>
    </lineage>
</organism>
<keyword evidence="7" id="KW-1185">Reference proteome</keyword>
<keyword evidence="1" id="KW-0547">Nucleotide-binding</keyword>
<feature type="domain" description="AAA+ ATPase" evidence="5">
    <location>
        <begin position="271"/>
        <end position="407"/>
    </location>
</feature>
<accession>F0SN72</accession>
<dbReference type="InterPro" id="IPR003959">
    <property type="entry name" value="ATPase_AAA_core"/>
</dbReference>
<dbReference type="GO" id="GO:0016887">
    <property type="term" value="F:ATP hydrolysis activity"/>
    <property type="evidence" value="ECO:0007669"/>
    <property type="project" value="InterPro"/>
</dbReference>
<dbReference type="RefSeq" id="WP_013629820.1">
    <property type="nucleotide sequence ID" value="NC_015174.1"/>
</dbReference>
<comment type="similarity">
    <text evidence="3">Belongs to the AAA ATPase family. Highly divergent.</text>
</comment>
<dbReference type="OrthoDB" id="9806903at2"/>
<dbReference type="SMART" id="SM00382">
    <property type="entry name" value="AAA"/>
    <property type="match status" value="1"/>
</dbReference>
<dbReference type="Gene3D" id="1.10.8.60">
    <property type="match status" value="1"/>
</dbReference>
<dbReference type="PANTHER" id="PTHR42960">
    <property type="entry name" value="YCF46 PROTEIN"/>
    <property type="match status" value="1"/>
</dbReference>
<dbReference type="InterPro" id="IPR003593">
    <property type="entry name" value="AAA+_ATPase"/>
</dbReference>
<protein>
    <recommendedName>
        <fullName evidence="4">Uncharacterized AAA domain-containing protein ycf46</fullName>
    </recommendedName>
</protein>
<gene>
    <name evidence="6" type="ordered locus">Plabr_3504</name>
</gene>
<evidence type="ECO:0000256" key="1">
    <source>
        <dbReference type="ARBA" id="ARBA00022741"/>
    </source>
</evidence>
<dbReference type="GO" id="GO:0005524">
    <property type="term" value="F:ATP binding"/>
    <property type="evidence" value="ECO:0007669"/>
    <property type="project" value="UniProtKB-KW"/>
</dbReference>
<evidence type="ECO:0000313" key="7">
    <source>
        <dbReference type="Proteomes" id="UP000006860"/>
    </source>
</evidence>
<dbReference type="HOGENOM" id="CLU_023673_0_0_0"/>
<proteinExistence type="inferred from homology"/>
<dbReference type="PANTHER" id="PTHR42960:SF1">
    <property type="entry name" value="YCF46 PROTEIN"/>
    <property type="match status" value="1"/>
</dbReference>
<dbReference type="SUPFAM" id="SSF52540">
    <property type="entry name" value="P-loop containing nucleoside triphosphate hydrolases"/>
    <property type="match status" value="1"/>
</dbReference>
<name>F0SN72_RUBBR</name>
<dbReference type="eggNOG" id="COG0464">
    <property type="taxonomic scope" value="Bacteria"/>
</dbReference>
<evidence type="ECO:0000256" key="4">
    <source>
        <dbReference type="ARBA" id="ARBA00040480"/>
    </source>
</evidence>
<dbReference type="AlphaFoldDB" id="F0SN72"/>